<evidence type="ECO:0000256" key="1">
    <source>
        <dbReference type="SAM" id="SignalP"/>
    </source>
</evidence>
<evidence type="ECO:0000313" key="2">
    <source>
        <dbReference type="EMBL" id="TMO69076.1"/>
    </source>
</evidence>
<feature type="chain" id="PRO_5024467073" evidence="1">
    <location>
        <begin position="22"/>
        <end position="197"/>
    </location>
</feature>
<reference evidence="2 3" key="1">
    <citation type="submission" date="2018-01" db="EMBL/GenBank/DDBJ databases">
        <authorList>
            <person name="Paulsen S."/>
            <person name="Gram L.K."/>
        </authorList>
    </citation>
    <scope>NUCLEOTIDE SEQUENCE [LARGE SCALE GENOMIC DNA]</scope>
    <source>
        <strain evidence="2 3">S3790</strain>
    </source>
</reference>
<gene>
    <name evidence="2" type="ORF">CWC19_06480</name>
</gene>
<dbReference type="AlphaFoldDB" id="A0A5S3VAV7"/>
<dbReference type="Proteomes" id="UP000307217">
    <property type="component" value="Unassembled WGS sequence"/>
</dbReference>
<dbReference type="OrthoDB" id="6308600at2"/>
<dbReference type="InterPro" id="IPR011250">
    <property type="entry name" value="OMP/PagP_B-barrel"/>
</dbReference>
<dbReference type="RefSeq" id="WP_138591068.1">
    <property type="nucleotide sequence ID" value="NZ_PNBX01000024.1"/>
</dbReference>
<proteinExistence type="predicted"/>
<name>A0A5S3VAV7_9GAMM</name>
<reference evidence="3" key="2">
    <citation type="submission" date="2019-06" db="EMBL/GenBank/DDBJ databases">
        <title>Co-occurence of chitin degradation, pigmentation and bioactivity in marine Pseudoalteromonas.</title>
        <authorList>
            <person name="Sonnenschein E.C."/>
            <person name="Bech P.K."/>
        </authorList>
    </citation>
    <scope>NUCLEOTIDE SEQUENCE [LARGE SCALE GENOMIC DNA]</scope>
    <source>
        <strain evidence="3">S3790</strain>
    </source>
</reference>
<dbReference type="SUPFAM" id="SSF56925">
    <property type="entry name" value="OMPA-like"/>
    <property type="match status" value="1"/>
</dbReference>
<comment type="caution">
    <text evidence="2">The sequence shown here is derived from an EMBL/GenBank/DDBJ whole genome shotgun (WGS) entry which is preliminary data.</text>
</comment>
<dbReference type="Gene3D" id="2.40.160.20">
    <property type="match status" value="1"/>
</dbReference>
<organism evidence="2 3">
    <name type="scientific">Pseudoalteromonas aurantia</name>
    <dbReference type="NCBI Taxonomy" id="43654"/>
    <lineage>
        <taxon>Bacteria</taxon>
        <taxon>Pseudomonadati</taxon>
        <taxon>Pseudomonadota</taxon>
        <taxon>Gammaproteobacteria</taxon>
        <taxon>Alteromonadales</taxon>
        <taxon>Pseudoalteromonadaceae</taxon>
        <taxon>Pseudoalteromonas</taxon>
    </lineage>
</organism>
<keyword evidence="1" id="KW-0732">Signal</keyword>
<feature type="signal peptide" evidence="1">
    <location>
        <begin position="1"/>
        <end position="21"/>
    </location>
</feature>
<dbReference type="EMBL" id="PNBX01000024">
    <property type="protein sequence ID" value="TMO69076.1"/>
    <property type="molecule type" value="Genomic_DNA"/>
</dbReference>
<evidence type="ECO:0000313" key="3">
    <source>
        <dbReference type="Proteomes" id="UP000307217"/>
    </source>
</evidence>
<protein>
    <submittedName>
        <fullName evidence="2">Uncharacterized protein</fullName>
    </submittedName>
</protein>
<sequence length="197" mass="22350">MNKLMLASIVGLLLTSHTSQAEIGVTAYAGQTYSQSVTTTRQQKHEFSDDTHYGFSVDWHENDTKYGFFYSKYEGDFEESTIHKIKTEYLLFQSAVYRPVSDDLNAYIGLQLGVNRLDTNFAEADSFFATGLFGGLEYQVMDSLSIGTEVRWLATIIDNKSKVTCDTDPETKNMCSWHFDSENLSQVQVSANITYRF</sequence>
<accession>A0A5S3VAV7</accession>